<reference evidence="2 3" key="1">
    <citation type="journal article" date="2016" name="Appl. Environ. Microbiol.">
        <title>Genomic and Transcriptional Mapping of PaMx41, Archetype of a New Lineage of Bacteriophages Infecting Pseudomonas aeruginosa.</title>
        <authorList>
            <person name="Cruz-Plancarte I."/>
            <person name="Cazares A."/>
            <person name="Guarneros G."/>
        </authorList>
    </citation>
    <scope>NUCLEOTIDE SEQUENCE [LARGE SCALE GENOMIC DNA]</scope>
</reference>
<gene>
    <name evidence="2" type="ORF">PaMx41_ORF14</name>
</gene>
<evidence type="ECO:0000313" key="3">
    <source>
        <dbReference type="Proteomes" id="UP000230640"/>
    </source>
</evidence>
<keyword evidence="1" id="KW-1133">Transmembrane helix</keyword>
<name>A0A1C8HPZ4_BPPP4</name>
<keyword evidence="1" id="KW-0812">Transmembrane</keyword>
<protein>
    <submittedName>
        <fullName evidence="2">Uncharacterized protein</fullName>
    </submittedName>
</protein>
<feature type="transmembrane region" description="Helical" evidence="1">
    <location>
        <begin position="6"/>
        <end position="27"/>
    </location>
</feature>
<organism evidence="2 3">
    <name type="scientific">Pseudomonas phage PaMx41</name>
    <dbReference type="NCBI Taxonomy" id="1815976"/>
    <lineage>
        <taxon>Viruses</taxon>
        <taxon>Duplodnaviria</taxon>
        <taxon>Heunggongvirae</taxon>
        <taxon>Uroviricota</taxon>
        <taxon>Caudoviricetes</taxon>
        <taxon>Fredfastierviridae</taxon>
        <taxon>Jamesmcgillvirus</taxon>
        <taxon>Jamesmcgillvirus PaMx41</taxon>
    </lineage>
</organism>
<dbReference type="Proteomes" id="UP000230640">
    <property type="component" value="Segment"/>
</dbReference>
<keyword evidence="1" id="KW-0472">Membrane</keyword>
<keyword evidence="3" id="KW-1185">Reference proteome</keyword>
<dbReference type="EMBL" id="KU884563">
    <property type="protein sequence ID" value="ANA48977.1"/>
    <property type="molecule type" value="Genomic_DNA"/>
</dbReference>
<evidence type="ECO:0000313" key="2">
    <source>
        <dbReference type="EMBL" id="ANA48977.1"/>
    </source>
</evidence>
<accession>A0A1C8HPZ4</accession>
<feature type="transmembrane region" description="Helical" evidence="1">
    <location>
        <begin position="34"/>
        <end position="55"/>
    </location>
</feature>
<feature type="transmembrane region" description="Helical" evidence="1">
    <location>
        <begin position="67"/>
        <end position="87"/>
    </location>
</feature>
<evidence type="ECO:0000256" key="1">
    <source>
        <dbReference type="SAM" id="Phobius"/>
    </source>
</evidence>
<proteinExistence type="predicted"/>
<sequence length="115" mass="12764">MGLEPILGVPLSVIVLFLLAAGARIFIASEPLTYKGILGQIFYTFFVGFVAYPYLANEVEAKGLITLMLAIGCFAAKDILEIVLVLFKQVKNDPLGIVREFLNWRRASKRGDDDR</sequence>